<dbReference type="RefSeq" id="WP_317795780.1">
    <property type="nucleotide sequence ID" value="NZ_AP028461.1"/>
</dbReference>
<accession>A0ABW4AWP8</accession>
<protein>
    <submittedName>
        <fullName evidence="2">Uncharacterized protein</fullName>
    </submittedName>
</protein>
<sequence length="108" mass="11562">MSAQAESAAKATALQDPVSPARLLRKDAGQRLALLGQQVLNAALDLLFLAIWAALSAGQKLALDYFDAPLWIQAVGIFGDVSTFAIVACYITVDVIKSVRQMWATGRD</sequence>
<evidence type="ECO:0000313" key="3">
    <source>
        <dbReference type="Proteomes" id="UP001597183"/>
    </source>
</evidence>
<proteinExistence type="predicted"/>
<dbReference type="Proteomes" id="UP001597183">
    <property type="component" value="Unassembled WGS sequence"/>
</dbReference>
<keyword evidence="1" id="KW-0812">Transmembrane</keyword>
<reference evidence="3" key="1">
    <citation type="journal article" date="2019" name="Int. J. Syst. Evol. Microbiol.">
        <title>The Global Catalogue of Microorganisms (GCM) 10K type strain sequencing project: providing services to taxonomists for standard genome sequencing and annotation.</title>
        <authorList>
            <consortium name="The Broad Institute Genomics Platform"/>
            <consortium name="The Broad Institute Genome Sequencing Center for Infectious Disease"/>
            <person name="Wu L."/>
            <person name="Ma J."/>
        </authorList>
    </citation>
    <scope>NUCLEOTIDE SEQUENCE [LARGE SCALE GENOMIC DNA]</scope>
    <source>
        <strain evidence="3">CCM 7526</strain>
    </source>
</reference>
<comment type="caution">
    <text evidence="2">The sequence shown here is derived from an EMBL/GenBank/DDBJ whole genome shotgun (WGS) entry which is preliminary data.</text>
</comment>
<evidence type="ECO:0000256" key="1">
    <source>
        <dbReference type="SAM" id="Phobius"/>
    </source>
</evidence>
<gene>
    <name evidence="2" type="ORF">ACFQ5G_54490</name>
</gene>
<dbReference type="EMBL" id="JBHTMK010000082">
    <property type="protein sequence ID" value="MFD1374398.1"/>
    <property type="molecule type" value="Genomic_DNA"/>
</dbReference>
<keyword evidence="3" id="KW-1185">Reference proteome</keyword>
<feature type="transmembrane region" description="Helical" evidence="1">
    <location>
        <begin position="70"/>
        <end position="93"/>
    </location>
</feature>
<name>A0ABW4AWP8_9ACTN</name>
<keyword evidence="1" id="KW-0472">Membrane</keyword>
<evidence type="ECO:0000313" key="2">
    <source>
        <dbReference type="EMBL" id="MFD1374398.1"/>
    </source>
</evidence>
<organism evidence="2 3">
    <name type="scientific">Actinoplanes sichuanensis</name>
    <dbReference type="NCBI Taxonomy" id="512349"/>
    <lineage>
        <taxon>Bacteria</taxon>
        <taxon>Bacillati</taxon>
        <taxon>Actinomycetota</taxon>
        <taxon>Actinomycetes</taxon>
        <taxon>Micromonosporales</taxon>
        <taxon>Micromonosporaceae</taxon>
        <taxon>Actinoplanes</taxon>
    </lineage>
</organism>
<keyword evidence="1" id="KW-1133">Transmembrane helix</keyword>
<feature type="transmembrane region" description="Helical" evidence="1">
    <location>
        <begin position="32"/>
        <end position="55"/>
    </location>
</feature>